<protein>
    <submittedName>
        <fullName evidence="1">Uncharacterized protein</fullName>
    </submittedName>
</protein>
<accession>A0A4C1T2P0</accession>
<evidence type="ECO:0000313" key="2">
    <source>
        <dbReference type="Proteomes" id="UP000299102"/>
    </source>
</evidence>
<evidence type="ECO:0000313" key="1">
    <source>
        <dbReference type="EMBL" id="GBP08749.1"/>
    </source>
</evidence>
<name>A0A4C1T2P0_EUMVA</name>
<sequence length="101" mass="10935">MEIGYALLQNVLAMEIGYALLENVLTMEIGYALVQNVLTMEIRGTRGAAGTHQEQTEKIIVLPGLAILAPSRVYALRLSTGGTALFTALPAISFCRIFSTY</sequence>
<comment type="caution">
    <text evidence="1">The sequence shown here is derived from an EMBL/GenBank/DDBJ whole genome shotgun (WGS) entry which is preliminary data.</text>
</comment>
<gene>
    <name evidence="1" type="ORF">EVAR_7331_1</name>
</gene>
<reference evidence="1 2" key="1">
    <citation type="journal article" date="2019" name="Commun. Biol.">
        <title>The bagworm genome reveals a unique fibroin gene that provides high tensile strength.</title>
        <authorList>
            <person name="Kono N."/>
            <person name="Nakamura H."/>
            <person name="Ohtoshi R."/>
            <person name="Tomita M."/>
            <person name="Numata K."/>
            <person name="Arakawa K."/>
        </authorList>
    </citation>
    <scope>NUCLEOTIDE SEQUENCE [LARGE SCALE GENOMIC DNA]</scope>
</reference>
<dbReference type="AlphaFoldDB" id="A0A4C1T2P0"/>
<proteinExistence type="predicted"/>
<dbReference type="EMBL" id="BGZK01000032">
    <property type="protein sequence ID" value="GBP08749.1"/>
    <property type="molecule type" value="Genomic_DNA"/>
</dbReference>
<dbReference type="Proteomes" id="UP000299102">
    <property type="component" value="Unassembled WGS sequence"/>
</dbReference>
<keyword evidence="2" id="KW-1185">Reference proteome</keyword>
<organism evidence="1 2">
    <name type="scientific">Eumeta variegata</name>
    <name type="common">Bagworm moth</name>
    <name type="synonym">Eumeta japonica</name>
    <dbReference type="NCBI Taxonomy" id="151549"/>
    <lineage>
        <taxon>Eukaryota</taxon>
        <taxon>Metazoa</taxon>
        <taxon>Ecdysozoa</taxon>
        <taxon>Arthropoda</taxon>
        <taxon>Hexapoda</taxon>
        <taxon>Insecta</taxon>
        <taxon>Pterygota</taxon>
        <taxon>Neoptera</taxon>
        <taxon>Endopterygota</taxon>
        <taxon>Lepidoptera</taxon>
        <taxon>Glossata</taxon>
        <taxon>Ditrysia</taxon>
        <taxon>Tineoidea</taxon>
        <taxon>Psychidae</taxon>
        <taxon>Oiketicinae</taxon>
        <taxon>Eumeta</taxon>
    </lineage>
</organism>